<gene>
    <name evidence="2" type="ORF">J1N35_041702</name>
</gene>
<feature type="compositionally biased region" description="Polar residues" evidence="1">
    <location>
        <begin position="1"/>
        <end position="19"/>
    </location>
</feature>
<dbReference type="AlphaFoldDB" id="A0A9D3ZJY6"/>
<protein>
    <submittedName>
        <fullName evidence="2">Uncharacterized protein</fullName>
    </submittedName>
</protein>
<evidence type="ECO:0000313" key="3">
    <source>
        <dbReference type="Proteomes" id="UP000828251"/>
    </source>
</evidence>
<reference evidence="2 3" key="1">
    <citation type="journal article" date="2021" name="Plant Biotechnol. J.">
        <title>Multi-omics assisted identification of the key and species-specific regulatory components of drought-tolerant mechanisms in Gossypium stocksii.</title>
        <authorList>
            <person name="Yu D."/>
            <person name="Ke L."/>
            <person name="Zhang D."/>
            <person name="Wu Y."/>
            <person name="Sun Y."/>
            <person name="Mei J."/>
            <person name="Sun J."/>
            <person name="Sun Y."/>
        </authorList>
    </citation>
    <scope>NUCLEOTIDE SEQUENCE [LARGE SCALE GENOMIC DNA]</scope>
    <source>
        <strain evidence="3">cv. E1</strain>
        <tissue evidence="2">Leaf</tissue>
    </source>
</reference>
<feature type="region of interest" description="Disordered" evidence="1">
    <location>
        <begin position="86"/>
        <end position="113"/>
    </location>
</feature>
<accession>A0A9D3ZJY6</accession>
<feature type="region of interest" description="Disordered" evidence="1">
    <location>
        <begin position="1"/>
        <end position="21"/>
    </location>
</feature>
<organism evidence="2 3">
    <name type="scientific">Gossypium stocksii</name>
    <dbReference type="NCBI Taxonomy" id="47602"/>
    <lineage>
        <taxon>Eukaryota</taxon>
        <taxon>Viridiplantae</taxon>
        <taxon>Streptophyta</taxon>
        <taxon>Embryophyta</taxon>
        <taxon>Tracheophyta</taxon>
        <taxon>Spermatophyta</taxon>
        <taxon>Magnoliopsida</taxon>
        <taxon>eudicotyledons</taxon>
        <taxon>Gunneridae</taxon>
        <taxon>Pentapetalae</taxon>
        <taxon>rosids</taxon>
        <taxon>malvids</taxon>
        <taxon>Malvales</taxon>
        <taxon>Malvaceae</taxon>
        <taxon>Malvoideae</taxon>
        <taxon>Gossypium</taxon>
    </lineage>
</organism>
<name>A0A9D3ZJY6_9ROSI</name>
<keyword evidence="3" id="KW-1185">Reference proteome</keyword>
<evidence type="ECO:0000313" key="2">
    <source>
        <dbReference type="EMBL" id="KAH1039959.1"/>
    </source>
</evidence>
<proteinExistence type="predicted"/>
<dbReference type="Proteomes" id="UP000828251">
    <property type="component" value="Unassembled WGS sequence"/>
</dbReference>
<comment type="caution">
    <text evidence="2">The sequence shown here is derived from an EMBL/GenBank/DDBJ whole genome shotgun (WGS) entry which is preliminary data.</text>
</comment>
<dbReference type="EMBL" id="JAIQCV010000012">
    <property type="protein sequence ID" value="KAH1039959.1"/>
    <property type="molecule type" value="Genomic_DNA"/>
</dbReference>
<sequence length="113" mass="12464">MFNAGNTYKGMASSSSGWQPTGDFGCFENYTKRDDVLLTTSNDERTSNLGYAGGVETEEGIESNTDLIWEPRVDCSEIVLFFELESTPTEPKDGVSDGEGTILQNDRKFRDSS</sequence>
<evidence type="ECO:0000256" key="1">
    <source>
        <dbReference type="SAM" id="MobiDB-lite"/>
    </source>
</evidence>